<proteinExistence type="predicted"/>
<feature type="compositionally biased region" description="Low complexity" evidence="1">
    <location>
        <begin position="165"/>
        <end position="234"/>
    </location>
</feature>
<accession>A0A6J3JNB5</accession>
<feature type="compositionally biased region" description="Basic and acidic residues" evidence="1">
    <location>
        <begin position="414"/>
        <end position="423"/>
    </location>
</feature>
<dbReference type="PANTHER" id="PTHR17384:SF7">
    <property type="entry name" value="P-SELECTIN GLYCOPROTEIN LIGAND 1"/>
    <property type="match status" value="1"/>
</dbReference>
<dbReference type="InterPro" id="IPR026195">
    <property type="entry name" value="PSGL-1"/>
</dbReference>
<feature type="compositionally biased region" description="Polar residues" evidence="1">
    <location>
        <begin position="238"/>
        <end position="248"/>
    </location>
</feature>
<evidence type="ECO:0000256" key="1">
    <source>
        <dbReference type="SAM" id="MobiDB-lite"/>
    </source>
</evidence>
<keyword evidence="2" id="KW-0472">Membrane</keyword>
<dbReference type="RefSeq" id="XP_032156412.1">
    <property type="nucleotide sequence ID" value="XM_032300521.1"/>
</dbReference>
<keyword evidence="2" id="KW-1133">Transmembrane helix</keyword>
<dbReference type="PANTHER" id="PTHR17384">
    <property type="entry name" value="P-SELECTIN GLYCOPROTEIN LIGAND-1"/>
    <property type="match status" value="1"/>
</dbReference>
<feature type="region of interest" description="Disordered" evidence="1">
    <location>
        <begin position="391"/>
        <end position="429"/>
    </location>
</feature>
<dbReference type="Proteomes" id="UP000504640">
    <property type="component" value="Unplaced"/>
</dbReference>
<evidence type="ECO:0000313" key="4">
    <source>
        <dbReference type="RefSeq" id="XP_032156412.1"/>
    </source>
</evidence>
<keyword evidence="2" id="KW-0812">Transmembrane</keyword>
<name>A0A6J3JNB5_SAPAP</name>
<dbReference type="AlphaFoldDB" id="A0A6J3JNB5"/>
<sequence length="429" mass="44563">MEFVVTPGLCLDLLCELEQEDGSGASSLDEDKMAGAMPLKLLLLLILLGPSSSLQPWDPWADGAKKALGPLLARGRRQATEDYDLYDEPVPETEAPEILNNITNAPLLTGPGTPEPTTVELEGLRPSIGLDAGGAVTELGTELSNMGTLSMEPAAMEAQTTPLAATEAQTTQPAATEAQTTQPAAKEAQTTQPAATEAQTTQPAATEAQTTQPAATEAQTTQPAATEAQTTQPAVMDAQTTPSVTTEAQTTPLVATEAQTTPPAAMQALSTEPNATEALSTEPNATEPLSTEPTTKRGLIMPFPASSVTHKGIPMAASNLSTSHPVGAPDHISVKQCLLAILVLAMVATVFLVCTVVLAVRLSRKSHMYPVRNYSPTEMVCISSLLPDGGEGPPATANGGLPKAKSQGLMPEPGEDHEGDDLTLHSFLP</sequence>
<feature type="compositionally biased region" description="Polar residues" evidence="1">
    <location>
        <begin position="272"/>
        <end position="293"/>
    </location>
</feature>
<feature type="region of interest" description="Disordered" evidence="1">
    <location>
        <begin position="165"/>
        <end position="248"/>
    </location>
</feature>
<dbReference type="GeneID" id="116566330"/>
<reference evidence="4" key="1">
    <citation type="submission" date="2025-08" db="UniProtKB">
        <authorList>
            <consortium name="RefSeq"/>
        </authorList>
    </citation>
    <scope>IDENTIFICATION</scope>
    <source>
        <tissue evidence="4">Blood</tissue>
    </source>
</reference>
<dbReference type="GO" id="GO:0050901">
    <property type="term" value="P:leukocyte tethering or rolling"/>
    <property type="evidence" value="ECO:0007669"/>
    <property type="project" value="TreeGrafter"/>
</dbReference>
<organism evidence="3 4">
    <name type="scientific">Sapajus apella</name>
    <name type="common">Brown-capped capuchin</name>
    <name type="synonym">Cebus apella</name>
    <dbReference type="NCBI Taxonomy" id="9515"/>
    <lineage>
        <taxon>Eukaryota</taxon>
        <taxon>Metazoa</taxon>
        <taxon>Chordata</taxon>
        <taxon>Craniata</taxon>
        <taxon>Vertebrata</taxon>
        <taxon>Euteleostomi</taxon>
        <taxon>Mammalia</taxon>
        <taxon>Eutheria</taxon>
        <taxon>Euarchontoglires</taxon>
        <taxon>Primates</taxon>
        <taxon>Haplorrhini</taxon>
        <taxon>Platyrrhini</taxon>
        <taxon>Cebidae</taxon>
        <taxon>Cebinae</taxon>
        <taxon>Sapajus</taxon>
    </lineage>
</organism>
<evidence type="ECO:0000313" key="3">
    <source>
        <dbReference type="Proteomes" id="UP000504640"/>
    </source>
</evidence>
<protein>
    <submittedName>
        <fullName evidence="4">P-selectin glycoprotein ligand 1 isoform X4</fullName>
    </submittedName>
</protein>
<evidence type="ECO:0000256" key="2">
    <source>
        <dbReference type="SAM" id="Phobius"/>
    </source>
</evidence>
<dbReference type="CTD" id="6404"/>
<keyword evidence="3" id="KW-1185">Reference proteome</keyword>
<dbReference type="GO" id="GO:0005886">
    <property type="term" value="C:plasma membrane"/>
    <property type="evidence" value="ECO:0007669"/>
    <property type="project" value="TreeGrafter"/>
</dbReference>
<feature type="region of interest" description="Disordered" evidence="1">
    <location>
        <begin position="272"/>
        <end position="299"/>
    </location>
</feature>
<gene>
    <name evidence="4" type="primary">SELPLG</name>
</gene>
<feature type="transmembrane region" description="Helical" evidence="2">
    <location>
        <begin position="338"/>
        <end position="360"/>
    </location>
</feature>